<name>A0A0C3KLZ9_PISTI</name>
<dbReference type="Proteomes" id="UP000054217">
    <property type="component" value="Unassembled WGS sequence"/>
</dbReference>
<organism evidence="1 2">
    <name type="scientific">Pisolithus tinctorius Marx 270</name>
    <dbReference type="NCBI Taxonomy" id="870435"/>
    <lineage>
        <taxon>Eukaryota</taxon>
        <taxon>Fungi</taxon>
        <taxon>Dikarya</taxon>
        <taxon>Basidiomycota</taxon>
        <taxon>Agaricomycotina</taxon>
        <taxon>Agaricomycetes</taxon>
        <taxon>Agaricomycetidae</taxon>
        <taxon>Boletales</taxon>
        <taxon>Sclerodermatineae</taxon>
        <taxon>Pisolithaceae</taxon>
        <taxon>Pisolithus</taxon>
    </lineage>
</organism>
<evidence type="ECO:0000313" key="1">
    <source>
        <dbReference type="EMBL" id="KIO10637.1"/>
    </source>
</evidence>
<protein>
    <submittedName>
        <fullName evidence="1">Uncharacterized protein</fullName>
    </submittedName>
</protein>
<accession>A0A0C3KLZ9</accession>
<keyword evidence="2" id="KW-1185">Reference proteome</keyword>
<dbReference type="HOGENOM" id="CLU_2832237_0_0_1"/>
<dbReference type="InParanoid" id="A0A0C3KLZ9"/>
<proteinExistence type="predicted"/>
<dbReference type="AlphaFoldDB" id="A0A0C3KLZ9"/>
<gene>
    <name evidence="1" type="ORF">M404DRAFT_995125</name>
</gene>
<sequence>MSQVRRGWSGKDVGHLVVGSEGKRITFSLTLYIVISSASLQLYITIPVSIGDSVVERIDIFGYGAV</sequence>
<evidence type="ECO:0000313" key="2">
    <source>
        <dbReference type="Proteomes" id="UP000054217"/>
    </source>
</evidence>
<dbReference type="EMBL" id="KN831951">
    <property type="protein sequence ID" value="KIO10637.1"/>
    <property type="molecule type" value="Genomic_DNA"/>
</dbReference>
<reference evidence="1 2" key="1">
    <citation type="submission" date="2014-04" db="EMBL/GenBank/DDBJ databases">
        <authorList>
            <consortium name="DOE Joint Genome Institute"/>
            <person name="Kuo A."/>
            <person name="Kohler A."/>
            <person name="Costa M.D."/>
            <person name="Nagy L.G."/>
            <person name="Floudas D."/>
            <person name="Copeland A."/>
            <person name="Barry K.W."/>
            <person name="Cichocki N."/>
            <person name="Veneault-Fourrey C."/>
            <person name="LaButti K."/>
            <person name="Lindquist E.A."/>
            <person name="Lipzen A."/>
            <person name="Lundell T."/>
            <person name="Morin E."/>
            <person name="Murat C."/>
            <person name="Sun H."/>
            <person name="Tunlid A."/>
            <person name="Henrissat B."/>
            <person name="Grigoriev I.V."/>
            <person name="Hibbett D.S."/>
            <person name="Martin F."/>
            <person name="Nordberg H.P."/>
            <person name="Cantor M.N."/>
            <person name="Hua S.X."/>
        </authorList>
    </citation>
    <scope>NUCLEOTIDE SEQUENCE [LARGE SCALE GENOMIC DNA]</scope>
    <source>
        <strain evidence="1 2">Marx 270</strain>
    </source>
</reference>
<reference evidence="2" key="2">
    <citation type="submission" date="2015-01" db="EMBL/GenBank/DDBJ databases">
        <title>Evolutionary Origins and Diversification of the Mycorrhizal Mutualists.</title>
        <authorList>
            <consortium name="DOE Joint Genome Institute"/>
            <consortium name="Mycorrhizal Genomics Consortium"/>
            <person name="Kohler A."/>
            <person name="Kuo A."/>
            <person name="Nagy L.G."/>
            <person name="Floudas D."/>
            <person name="Copeland A."/>
            <person name="Barry K.W."/>
            <person name="Cichocki N."/>
            <person name="Veneault-Fourrey C."/>
            <person name="LaButti K."/>
            <person name="Lindquist E.A."/>
            <person name="Lipzen A."/>
            <person name="Lundell T."/>
            <person name="Morin E."/>
            <person name="Murat C."/>
            <person name="Riley R."/>
            <person name="Ohm R."/>
            <person name="Sun H."/>
            <person name="Tunlid A."/>
            <person name="Henrissat B."/>
            <person name="Grigoriev I.V."/>
            <person name="Hibbett D.S."/>
            <person name="Martin F."/>
        </authorList>
    </citation>
    <scope>NUCLEOTIDE SEQUENCE [LARGE SCALE GENOMIC DNA]</scope>
    <source>
        <strain evidence="2">Marx 270</strain>
    </source>
</reference>